<dbReference type="AlphaFoldDB" id="A0A1H0HJS9"/>
<comment type="subcellular location">
    <subcellularLocation>
        <location evidence="1">Membrane</location>
        <topology evidence="1">Multi-pass membrane protein</topology>
    </subcellularLocation>
</comment>
<evidence type="ECO:0000256" key="5">
    <source>
        <dbReference type="SAM" id="Phobius"/>
    </source>
</evidence>
<keyword evidence="8" id="KW-1185">Reference proteome</keyword>
<dbReference type="STRING" id="1090615.SAMN04515671_0098"/>
<feature type="transmembrane region" description="Helical" evidence="5">
    <location>
        <begin position="43"/>
        <end position="60"/>
    </location>
</feature>
<dbReference type="Pfam" id="PF13515">
    <property type="entry name" value="FUSC_2"/>
    <property type="match status" value="1"/>
</dbReference>
<feature type="transmembrane region" description="Helical" evidence="5">
    <location>
        <begin position="419"/>
        <end position="445"/>
    </location>
</feature>
<feature type="transmembrane region" description="Helical" evidence="5">
    <location>
        <begin position="533"/>
        <end position="552"/>
    </location>
</feature>
<feature type="transmembrane region" description="Helical" evidence="5">
    <location>
        <begin position="95"/>
        <end position="128"/>
    </location>
</feature>
<evidence type="ECO:0000259" key="6">
    <source>
        <dbReference type="Pfam" id="PF13515"/>
    </source>
</evidence>
<gene>
    <name evidence="7" type="ORF">SAMN04515671_0098</name>
</gene>
<dbReference type="RefSeq" id="WP_090474065.1">
    <property type="nucleotide sequence ID" value="NZ_LT629710.1"/>
</dbReference>
<evidence type="ECO:0000256" key="1">
    <source>
        <dbReference type="ARBA" id="ARBA00004141"/>
    </source>
</evidence>
<evidence type="ECO:0000256" key="2">
    <source>
        <dbReference type="ARBA" id="ARBA00022692"/>
    </source>
</evidence>
<feature type="transmembrane region" description="Helical" evidence="5">
    <location>
        <begin position="72"/>
        <end position="89"/>
    </location>
</feature>
<feature type="transmembrane region" description="Helical" evidence="5">
    <location>
        <begin position="140"/>
        <end position="162"/>
    </location>
</feature>
<proteinExistence type="predicted"/>
<evidence type="ECO:0000313" key="7">
    <source>
        <dbReference type="EMBL" id="SDO19347.1"/>
    </source>
</evidence>
<protein>
    <submittedName>
        <fullName evidence="7">Uncharacterized membrane protein YccC</fullName>
    </submittedName>
</protein>
<evidence type="ECO:0000256" key="4">
    <source>
        <dbReference type="ARBA" id="ARBA00023136"/>
    </source>
</evidence>
<reference evidence="7 8" key="1">
    <citation type="submission" date="2016-10" db="EMBL/GenBank/DDBJ databases">
        <authorList>
            <person name="de Groot N.N."/>
        </authorList>
    </citation>
    <scope>NUCLEOTIDE SEQUENCE [LARGE SCALE GENOMIC DNA]</scope>
    <source>
        <strain evidence="8">P4-7,KCTC 19426,CECT 7604</strain>
    </source>
</reference>
<keyword evidence="4 5" id="KW-0472">Membrane</keyword>
<evidence type="ECO:0000313" key="8">
    <source>
        <dbReference type="Proteomes" id="UP000198741"/>
    </source>
</evidence>
<organism evidence="7 8">
    <name type="scientific">Nakamurella panacisegetis</name>
    <dbReference type="NCBI Taxonomy" id="1090615"/>
    <lineage>
        <taxon>Bacteria</taxon>
        <taxon>Bacillati</taxon>
        <taxon>Actinomycetota</taxon>
        <taxon>Actinomycetes</taxon>
        <taxon>Nakamurellales</taxon>
        <taxon>Nakamurellaceae</taxon>
        <taxon>Nakamurella</taxon>
    </lineage>
</organism>
<feature type="transmembrane region" description="Helical" evidence="5">
    <location>
        <begin position="457"/>
        <end position="476"/>
    </location>
</feature>
<dbReference type="EMBL" id="LT629710">
    <property type="protein sequence ID" value="SDO19347.1"/>
    <property type="molecule type" value="Genomic_DNA"/>
</dbReference>
<feature type="domain" description="Integral membrane bound transporter" evidence="6">
    <location>
        <begin position="421"/>
        <end position="547"/>
    </location>
</feature>
<feature type="transmembrane region" description="Helical" evidence="5">
    <location>
        <begin position="482"/>
        <end position="502"/>
    </location>
</feature>
<accession>A0A1H0HJS9</accession>
<name>A0A1H0HJS9_9ACTN</name>
<evidence type="ECO:0000256" key="3">
    <source>
        <dbReference type="ARBA" id="ARBA00022989"/>
    </source>
</evidence>
<sequence>MHLMSWLAARDRGFSALRRAARTAIIMPAMFALGDKIFDDPNLATYAAFGSFAMLMLVDFGGPVRDRVQAQIALSVVGAVFVCLGTLVSNNTWSAGIAMAVVGFAVLFAGVVSSVLAAAGTSLLLSFILPVSLSAPLSTLPARLAGWGLASAVAVVAIAVLWPAPPREVLRGPAAAACRAIAVRLRAEAEFVLGGRHDTPEHQAAIAAATTAVASLQKAFIATPNRPTGLSTSARAVVRLVDELKWLDAILAAATIPRNDADLHRAACAVKISAADVLDAGSDLLEVTGGDPSRLHRALSDLEAALLRLEQGSTEVLPVLRAEADGRIGDAPADETPTEFLSALDPSFRAQELTFAVRAVAGNIDLAGAAERRSWIARLLGRQPAGFAGPVAAAGQRAVAHFDRHSVWLHNSIRGGIGLGVAVLVADLSAVQHSFWVVLATLSVLRSNALNTGQNALRGLAGTLVGFVVGAGLLALVGTSPAALWVLLPISILFAGLAPAVISFVAGQAAFTVVIVILFNLIAPAGWKVGLLRVEDIAIGCAVSLVVGALFWPRGAGAALGRALAEAYTDGAAYLADAVLFGVLRCDPAGPAPALPNASSQRAAAASRRLDDTFRTYLAEKGSKPVPLAEVTTLVTGTAALRLSADAVLDLWQRDDGAPGGDRTTARQALLGACDLVTGWYRDLAAGFVDGRPIPEPAPHDPQADARLVRAVRADLHSPDGAISGTAVRVIWTGDHLDAARRLQALLAPPARSAQERRAADPTAPLLTGHLHLRRGVIVSGRPVPD</sequence>
<keyword evidence="2 5" id="KW-0812">Transmembrane</keyword>
<dbReference type="OrthoDB" id="4638444at2"/>
<dbReference type="Proteomes" id="UP000198741">
    <property type="component" value="Chromosome I"/>
</dbReference>
<dbReference type="InterPro" id="IPR049453">
    <property type="entry name" value="Memb_transporter_dom"/>
</dbReference>
<keyword evidence="3 5" id="KW-1133">Transmembrane helix</keyword>
<feature type="transmembrane region" description="Helical" evidence="5">
    <location>
        <begin position="509"/>
        <end position="527"/>
    </location>
</feature>
<dbReference type="GO" id="GO:0016020">
    <property type="term" value="C:membrane"/>
    <property type="evidence" value="ECO:0007669"/>
    <property type="project" value="UniProtKB-SubCell"/>
</dbReference>